<dbReference type="CDD" id="cd03017">
    <property type="entry name" value="PRX_BCP"/>
    <property type="match status" value="1"/>
</dbReference>
<keyword evidence="7" id="KW-1015">Disulfide bond</keyword>
<dbReference type="PROSITE" id="PS51352">
    <property type="entry name" value="THIOREDOXIN_2"/>
    <property type="match status" value="1"/>
</dbReference>
<feature type="domain" description="Thioredoxin" evidence="14">
    <location>
        <begin position="32"/>
        <end position="180"/>
    </location>
</feature>
<comment type="subunit">
    <text evidence="2">Monomer.</text>
</comment>
<dbReference type="GO" id="GO:0005737">
    <property type="term" value="C:cytoplasm"/>
    <property type="evidence" value="ECO:0007669"/>
    <property type="project" value="TreeGrafter"/>
</dbReference>
<sequence length="181" mass="19957">MKTKSAASSILCSLLLMITFNGVKAQSEPKALAVGDTMPSFSLADQNGKVFNSADYAGKRFLVIYFYPKDESMVCTKEACSFRDSFNDFTKAGAMVIGINGGTVTSHKAFSDHYKLPFTLLSDPDNKVYHQFGVKNKMFMTGRETFVIDLHGKVVFAYEAMMQGKKHSDDALAFIKQQGKG</sequence>
<dbReference type="GO" id="GO:0008379">
    <property type="term" value="F:thioredoxin peroxidase activity"/>
    <property type="evidence" value="ECO:0007669"/>
    <property type="project" value="TreeGrafter"/>
</dbReference>
<keyword evidence="8" id="KW-0676">Redox-active center</keyword>
<accession>A0A562TU99</accession>
<keyword evidence="4" id="KW-0575">Peroxidase</keyword>
<evidence type="ECO:0000256" key="2">
    <source>
        <dbReference type="ARBA" id="ARBA00011245"/>
    </source>
</evidence>
<dbReference type="PANTHER" id="PTHR42801">
    <property type="entry name" value="THIOREDOXIN-DEPENDENT PEROXIDE REDUCTASE"/>
    <property type="match status" value="1"/>
</dbReference>
<dbReference type="GO" id="GO:0034599">
    <property type="term" value="P:cellular response to oxidative stress"/>
    <property type="evidence" value="ECO:0007669"/>
    <property type="project" value="TreeGrafter"/>
</dbReference>
<comment type="similarity">
    <text evidence="10">Belongs to the peroxiredoxin family. BCP/PrxQ subfamily.</text>
</comment>
<dbReference type="Gene3D" id="3.40.30.10">
    <property type="entry name" value="Glutaredoxin"/>
    <property type="match status" value="1"/>
</dbReference>
<dbReference type="EC" id="1.11.1.24" evidence="3"/>
<evidence type="ECO:0000256" key="6">
    <source>
        <dbReference type="ARBA" id="ARBA00023002"/>
    </source>
</evidence>
<evidence type="ECO:0000256" key="1">
    <source>
        <dbReference type="ARBA" id="ARBA00003330"/>
    </source>
</evidence>
<evidence type="ECO:0000259" key="14">
    <source>
        <dbReference type="PROSITE" id="PS51352"/>
    </source>
</evidence>
<name>A0A562TU99_9SPHI</name>
<comment type="caution">
    <text evidence="15">The sequence shown here is derived from an EMBL/GenBank/DDBJ whole genome shotgun (WGS) entry which is preliminary data.</text>
</comment>
<gene>
    <name evidence="15" type="ORF">JN11_03577</name>
</gene>
<evidence type="ECO:0000256" key="8">
    <source>
        <dbReference type="ARBA" id="ARBA00023284"/>
    </source>
</evidence>
<feature type="signal peptide" evidence="13">
    <location>
        <begin position="1"/>
        <end position="25"/>
    </location>
</feature>
<evidence type="ECO:0000256" key="5">
    <source>
        <dbReference type="ARBA" id="ARBA00022862"/>
    </source>
</evidence>
<dbReference type="OrthoDB" id="9112061at2"/>
<evidence type="ECO:0000256" key="12">
    <source>
        <dbReference type="ARBA" id="ARBA00049091"/>
    </source>
</evidence>
<evidence type="ECO:0000313" key="16">
    <source>
        <dbReference type="Proteomes" id="UP000317010"/>
    </source>
</evidence>
<dbReference type="AlphaFoldDB" id="A0A562TU99"/>
<evidence type="ECO:0000256" key="3">
    <source>
        <dbReference type="ARBA" id="ARBA00013017"/>
    </source>
</evidence>
<evidence type="ECO:0000256" key="11">
    <source>
        <dbReference type="ARBA" id="ARBA00042639"/>
    </source>
</evidence>
<dbReference type="GO" id="GO:0045454">
    <property type="term" value="P:cell redox homeostasis"/>
    <property type="evidence" value="ECO:0007669"/>
    <property type="project" value="TreeGrafter"/>
</dbReference>
<dbReference type="InterPro" id="IPR050924">
    <property type="entry name" value="Peroxiredoxin_BCP/PrxQ"/>
</dbReference>
<dbReference type="InterPro" id="IPR036249">
    <property type="entry name" value="Thioredoxin-like_sf"/>
</dbReference>
<dbReference type="SUPFAM" id="SSF52833">
    <property type="entry name" value="Thioredoxin-like"/>
    <property type="match status" value="1"/>
</dbReference>
<dbReference type="InterPro" id="IPR013766">
    <property type="entry name" value="Thioredoxin_domain"/>
</dbReference>
<evidence type="ECO:0000313" key="15">
    <source>
        <dbReference type="EMBL" id="TWI97117.1"/>
    </source>
</evidence>
<dbReference type="RefSeq" id="WP_144914658.1">
    <property type="nucleotide sequence ID" value="NZ_VLLI01000011.1"/>
</dbReference>
<feature type="chain" id="PRO_5022159548" description="thioredoxin-dependent peroxiredoxin" evidence="13">
    <location>
        <begin position="26"/>
        <end position="181"/>
    </location>
</feature>
<reference evidence="15 16" key="1">
    <citation type="submission" date="2019-07" db="EMBL/GenBank/DDBJ databases">
        <title>Genomic Encyclopedia of Archaeal and Bacterial Type Strains, Phase II (KMG-II): from individual species to whole genera.</title>
        <authorList>
            <person name="Goeker M."/>
        </authorList>
    </citation>
    <scope>NUCLEOTIDE SEQUENCE [LARGE SCALE GENOMIC DNA]</scope>
    <source>
        <strain evidence="15 16">ATCC BAA-1854</strain>
    </source>
</reference>
<evidence type="ECO:0000256" key="7">
    <source>
        <dbReference type="ARBA" id="ARBA00023157"/>
    </source>
</evidence>
<dbReference type="Pfam" id="PF00578">
    <property type="entry name" value="AhpC-TSA"/>
    <property type="match status" value="1"/>
</dbReference>
<proteinExistence type="inferred from homology"/>
<keyword evidence="13" id="KW-0732">Signal</keyword>
<keyword evidence="16" id="KW-1185">Reference proteome</keyword>
<dbReference type="PANTHER" id="PTHR42801:SF4">
    <property type="entry name" value="AHPC_TSA FAMILY PROTEIN"/>
    <property type="match status" value="1"/>
</dbReference>
<evidence type="ECO:0000256" key="9">
    <source>
        <dbReference type="ARBA" id="ARBA00032824"/>
    </source>
</evidence>
<comment type="catalytic activity">
    <reaction evidence="12">
        <text>a hydroperoxide + [thioredoxin]-dithiol = an alcohol + [thioredoxin]-disulfide + H2O</text>
        <dbReference type="Rhea" id="RHEA:62620"/>
        <dbReference type="Rhea" id="RHEA-COMP:10698"/>
        <dbReference type="Rhea" id="RHEA-COMP:10700"/>
        <dbReference type="ChEBI" id="CHEBI:15377"/>
        <dbReference type="ChEBI" id="CHEBI:29950"/>
        <dbReference type="ChEBI" id="CHEBI:30879"/>
        <dbReference type="ChEBI" id="CHEBI:35924"/>
        <dbReference type="ChEBI" id="CHEBI:50058"/>
        <dbReference type="EC" id="1.11.1.24"/>
    </reaction>
</comment>
<protein>
    <recommendedName>
        <fullName evidence="3">thioredoxin-dependent peroxiredoxin</fullName>
        <ecNumber evidence="3">1.11.1.24</ecNumber>
    </recommendedName>
    <alternativeName>
        <fullName evidence="9">Thioredoxin peroxidase</fullName>
    </alternativeName>
    <alternativeName>
        <fullName evidence="11">Thioredoxin-dependent peroxiredoxin Bcp</fullName>
    </alternativeName>
</protein>
<dbReference type="FunFam" id="3.40.30.10:FF:000007">
    <property type="entry name" value="Thioredoxin-dependent thiol peroxidase"/>
    <property type="match status" value="1"/>
</dbReference>
<dbReference type="Proteomes" id="UP000317010">
    <property type="component" value="Unassembled WGS sequence"/>
</dbReference>
<comment type="function">
    <text evidence="1">Thiol-specific peroxidase that catalyzes the reduction of hydrogen peroxide and organic hydroperoxides to water and alcohols, respectively. Plays a role in cell protection against oxidative stress by detoxifying peroxides and as sensor of hydrogen peroxide-mediated signaling events.</text>
</comment>
<organism evidence="15 16">
    <name type="scientific">Mucilaginibacter frigoritolerans</name>
    <dbReference type="NCBI Taxonomy" id="652788"/>
    <lineage>
        <taxon>Bacteria</taxon>
        <taxon>Pseudomonadati</taxon>
        <taxon>Bacteroidota</taxon>
        <taxon>Sphingobacteriia</taxon>
        <taxon>Sphingobacteriales</taxon>
        <taxon>Sphingobacteriaceae</taxon>
        <taxon>Mucilaginibacter</taxon>
    </lineage>
</organism>
<evidence type="ECO:0000256" key="4">
    <source>
        <dbReference type="ARBA" id="ARBA00022559"/>
    </source>
</evidence>
<evidence type="ECO:0000256" key="13">
    <source>
        <dbReference type="SAM" id="SignalP"/>
    </source>
</evidence>
<keyword evidence="6" id="KW-0560">Oxidoreductase</keyword>
<evidence type="ECO:0000256" key="10">
    <source>
        <dbReference type="ARBA" id="ARBA00038489"/>
    </source>
</evidence>
<dbReference type="InterPro" id="IPR000866">
    <property type="entry name" value="AhpC/TSA"/>
</dbReference>
<keyword evidence="5" id="KW-0049">Antioxidant</keyword>
<dbReference type="EMBL" id="VLLI01000011">
    <property type="protein sequence ID" value="TWI97117.1"/>
    <property type="molecule type" value="Genomic_DNA"/>
</dbReference>